<name>A0A097EIB5_9SPHN</name>
<dbReference type="AlphaFoldDB" id="A0A097EIB5"/>
<accession>A0A097EIB5</accession>
<feature type="compositionally biased region" description="Pro residues" evidence="1">
    <location>
        <begin position="49"/>
        <end position="72"/>
    </location>
</feature>
<proteinExistence type="predicted"/>
<evidence type="ECO:0000256" key="1">
    <source>
        <dbReference type="SAM" id="MobiDB-lite"/>
    </source>
</evidence>
<evidence type="ECO:0000313" key="2">
    <source>
        <dbReference type="EMBL" id="AIT07306.1"/>
    </source>
</evidence>
<dbReference type="SUPFAM" id="SSF74653">
    <property type="entry name" value="TolA/TonB C-terminal domain"/>
    <property type="match status" value="1"/>
</dbReference>
<keyword evidence="3" id="KW-1185">Reference proteome</keyword>
<dbReference type="RefSeq" id="WP_038664390.1">
    <property type="nucleotide sequence ID" value="NZ_CP009571.1"/>
</dbReference>
<dbReference type="EMBL" id="CP009571">
    <property type="protein sequence ID" value="AIT07306.1"/>
    <property type="molecule type" value="Genomic_DNA"/>
</dbReference>
<dbReference type="Proteomes" id="UP000033200">
    <property type="component" value="Chromosome"/>
</dbReference>
<feature type="compositionally biased region" description="Gly residues" evidence="1">
    <location>
        <begin position="128"/>
        <end position="148"/>
    </location>
</feature>
<dbReference type="Gene3D" id="3.30.1150.10">
    <property type="match status" value="1"/>
</dbReference>
<evidence type="ECO:0000313" key="3">
    <source>
        <dbReference type="Proteomes" id="UP000033200"/>
    </source>
</evidence>
<sequence length="254" mass="26149">MRHRHAPDRPALALALGVHGALLLLLLLARPPLPAPPPSPPALTLFDVAPPPPPPPPELPPPPKRPPPPVPAPSGGAPPTASRPPPPPPIDTTPQPLAPPPPPSAVIPSPFGADQDVAQLVGPPSVGAGLGTGTGRGAGNGAGDGGGGKVRYARASWIYRPTDAELRRFWPPDAVRDRVSGHALLACRVPRSGRPERCWVVSDTPTGIGFGAAAVQMAPLFRIRPVLRNGKVLPVPVIVPVAFDIAKPPSAKTR</sequence>
<reference evidence="2 3" key="1">
    <citation type="submission" date="2014-09" db="EMBL/GenBank/DDBJ databases">
        <title>Using Illumina technology Improving SMRT sequencing Genome Assembly by RASTools.</title>
        <authorList>
            <person name="Zhou Y."/>
            <person name="Ma T."/>
            <person name="Liu T."/>
        </authorList>
    </citation>
    <scope>NUCLEOTIDE SEQUENCE [LARGE SCALE GENOMIC DNA]</scope>
    <source>
        <strain evidence="2 3">ATCC 55669</strain>
    </source>
</reference>
<dbReference type="KEGG" id="stax:MC45_14035"/>
<feature type="region of interest" description="Disordered" evidence="1">
    <location>
        <begin position="34"/>
        <end position="148"/>
    </location>
</feature>
<organism evidence="2 3">
    <name type="scientific">Sphingomonas taxi</name>
    <dbReference type="NCBI Taxonomy" id="1549858"/>
    <lineage>
        <taxon>Bacteria</taxon>
        <taxon>Pseudomonadati</taxon>
        <taxon>Pseudomonadota</taxon>
        <taxon>Alphaproteobacteria</taxon>
        <taxon>Sphingomonadales</taxon>
        <taxon>Sphingomonadaceae</taxon>
        <taxon>Sphingomonas</taxon>
    </lineage>
</organism>
<dbReference type="HOGENOM" id="CLU_1136345_0_0_5"/>
<dbReference type="eggNOG" id="COG0810">
    <property type="taxonomic scope" value="Bacteria"/>
</dbReference>
<feature type="compositionally biased region" description="Pro residues" evidence="1">
    <location>
        <begin position="81"/>
        <end position="105"/>
    </location>
</feature>
<protein>
    <submittedName>
        <fullName evidence="2">Uncharacterized protein</fullName>
    </submittedName>
</protein>
<dbReference type="STRING" id="1549858.MC45_14035"/>
<gene>
    <name evidence="2" type="ORF">MC45_14035</name>
</gene>